<dbReference type="EMBL" id="CP009687">
    <property type="protein sequence ID" value="AKL93531.1"/>
    <property type="molecule type" value="Genomic_DNA"/>
</dbReference>
<dbReference type="STRING" id="84022.CACET_c00050"/>
<dbReference type="RefSeq" id="WP_044825692.1">
    <property type="nucleotide sequence ID" value="NZ_CP009687.1"/>
</dbReference>
<dbReference type="AlphaFoldDB" id="A0A0D8I8Q0"/>
<accession>A0A0D8I8Q0</accession>
<evidence type="ECO:0000313" key="1">
    <source>
        <dbReference type="EMBL" id="AKL93531.1"/>
    </source>
</evidence>
<protein>
    <submittedName>
        <fullName evidence="1">Uncharacterized protein</fullName>
    </submittedName>
</protein>
<dbReference type="PATRIC" id="fig|84022.5.peg.1207"/>
<sequence>MFLHLGGEFVVKTKDIIAILDIDSVLKSKDSKAFLKICEEEEFIENICEEEPRSIVIVERIENKNKSHKGNHKTIVYKSPISALTLQKRAGFIHTLPLS</sequence>
<dbReference type="InterPro" id="IPR007169">
    <property type="entry name" value="RemA-like"/>
</dbReference>
<reference evidence="1 2" key="1">
    <citation type="submission" date="2014-10" db="EMBL/GenBank/DDBJ databases">
        <title>Genome sequence of Clostridium aceticum DSM 1496.</title>
        <authorList>
            <person name="Poehlein A."/>
            <person name="Schiel-Bengelsdorf B."/>
            <person name="Gottschalk G."/>
            <person name="Duerre P."/>
            <person name="Daniel R."/>
        </authorList>
    </citation>
    <scope>NUCLEOTIDE SEQUENCE [LARGE SCALE GENOMIC DNA]</scope>
    <source>
        <strain evidence="1 2">DSM 1496</strain>
    </source>
</reference>
<dbReference type="OrthoDB" id="9811390at2"/>
<proteinExistence type="predicted"/>
<organism evidence="1 2">
    <name type="scientific">Clostridium aceticum</name>
    <dbReference type="NCBI Taxonomy" id="84022"/>
    <lineage>
        <taxon>Bacteria</taxon>
        <taxon>Bacillati</taxon>
        <taxon>Bacillota</taxon>
        <taxon>Clostridia</taxon>
        <taxon>Eubacteriales</taxon>
        <taxon>Clostridiaceae</taxon>
        <taxon>Clostridium</taxon>
    </lineage>
</organism>
<name>A0A0D8I8Q0_9CLOT</name>
<dbReference type="KEGG" id="cace:CACET_c00050"/>
<dbReference type="Pfam" id="PF04025">
    <property type="entry name" value="RemA-like"/>
    <property type="match status" value="1"/>
</dbReference>
<dbReference type="NCBIfam" id="NF046065">
    <property type="entry name" value="MtxRegRemB"/>
    <property type="match status" value="1"/>
</dbReference>
<gene>
    <name evidence="1" type="ORF">CACET_c00050</name>
</gene>
<keyword evidence="2" id="KW-1185">Reference proteome</keyword>
<evidence type="ECO:0000313" key="2">
    <source>
        <dbReference type="Proteomes" id="UP000035704"/>
    </source>
</evidence>
<dbReference type="Proteomes" id="UP000035704">
    <property type="component" value="Chromosome"/>
</dbReference>